<evidence type="ECO:0000313" key="1">
    <source>
        <dbReference type="EMBL" id="MDR6779466.1"/>
    </source>
</evidence>
<comment type="caution">
    <text evidence="1">The sequence shown here is derived from an EMBL/GenBank/DDBJ whole genome shotgun (WGS) entry which is preliminary data.</text>
</comment>
<evidence type="ECO:0000313" key="2">
    <source>
        <dbReference type="Proteomes" id="UP001266807"/>
    </source>
</evidence>
<organism evidence="1 2">
    <name type="scientific">Paenibacillus peoriae</name>
    <dbReference type="NCBI Taxonomy" id="59893"/>
    <lineage>
        <taxon>Bacteria</taxon>
        <taxon>Bacillati</taxon>
        <taxon>Bacillota</taxon>
        <taxon>Bacilli</taxon>
        <taxon>Bacillales</taxon>
        <taxon>Paenibacillaceae</taxon>
        <taxon>Paenibacillus</taxon>
    </lineage>
</organism>
<dbReference type="EMBL" id="JAVDUG010000004">
    <property type="protein sequence ID" value="MDR6779466.1"/>
    <property type="molecule type" value="Genomic_DNA"/>
</dbReference>
<accession>A0ABU1QII9</accession>
<dbReference type="Proteomes" id="UP001266807">
    <property type="component" value="Unassembled WGS sequence"/>
</dbReference>
<reference evidence="1 2" key="1">
    <citation type="submission" date="2023-07" db="EMBL/GenBank/DDBJ databases">
        <title>Sorghum-associated microbial communities from plants grown in Nebraska, USA.</title>
        <authorList>
            <person name="Schachtman D."/>
        </authorList>
    </citation>
    <scope>NUCLEOTIDE SEQUENCE [LARGE SCALE GENOMIC DNA]</scope>
    <source>
        <strain evidence="1 2">BE143</strain>
    </source>
</reference>
<protein>
    <submittedName>
        <fullName evidence="1">Uncharacterized protein</fullName>
    </submittedName>
</protein>
<gene>
    <name evidence="1" type="ORF">J2W98_003746</name>
</gene>
<keyword evidence="2" id="KW-1185">Reference proteome</keyword>
<sequence length="62" mass="7330">MKIICEDNFGRESVSDSLVCGNVSQYYGVAFVKFLNENFSGDHSFNFYRLVEDEYELYKWEP</sequence>
<proteinExistence type="predicted"/>
<name>A0ABU1QII9_9BACL</name>